<dbReference type="Proteomes" id="UP000050384">
    <property type="component" value="Unassembled WGS sequence"/>
</dbReference>
<organism evidence="1 2">
    <name type="scientific">Pseudomonas syringae pv. spinaceae</name>
    <dbReference type="NCBI Taxonomy" id="264459"/>
    <lineage>
        <taxon>Bacteria</taxon>
        <taxon>Pseudomonadati</taxon>
        <taxon>Pseudomonadota</taxon>
        <taxon>Gammaproteobacteria</taxon>
        <taxon>Pseudomonadales</taxon>
        <taxon>Pseudomonadaceae</taxon>
        <taxon>Pseudomonas</taxon>
        <taxon>Pseudomonas syringae</taxon>
    </lineage>
</organism>
<gene>
    <name evidence="1" type="ORF">ALO94_200221</name>
</gene>
<protein>
    <submittedName>
        <fullName evidence="1">Cobalamin biosynthesis protein CobW</fullName>
    </submittedName>
</protein>
<evidence type="ECO:0000313" key="2">
    <source>
        <dbReference type="Proteomes" id="UP000050384"/>
    </source>
</evidence>
<proteinExistence type="predicted"/>
<sequence length="123" mass="13235">MHDTRVNAHHVACVAGVKVIHARQQPLGAKRRQYRQMQRTAFGLVRNGLQGCTADTAEGGGQFVLIQRTSGGQFDASAVPFEQLDLQLRLQCLHLAADRALGQGQFFGGFGKAAMPCGGLESE</sequence>
<evidence type="ECO:0000313" key="1">
    <source>
        <dbReference type="EMBL" id="KPZ13352.1"/>
    </source>
</evidence>
<dbReference type="EMBL" id="LJRI01000077">
    <property type="protein sequence ID" value="KPZ13352.1"/>
    <property type="molecule type" value="Genomic_DNA"/>
</dbReference>
<reference evidence="1 2" key="1">
    <citation type="submission" date="2015-09" db="EMBL/GenBank/DDBJ databases">
        <title>Genome announcement of multiple Pseudomonas syringae strains.</title>
        <authorList>
            <person name="Thakur S."/>
            <person name="Wang P.W."/>
            <person name="Gong Y."/>
            <person name="Weir B.S."/>
            <person name="Guttman D.S."/>
        </authorList>
    </citation>
    <scope>NUCLEOTIDE SEQUENCE [LARGE SCALE GENOMIC DNA]</scope>
    <source>
        <strain evidence="1 2">ICMP16929</strain>
    </source>
</reference>
<name>A0A0Q0CVI6_PSESX</name>
<comment type="caution">
    <text evidence="1">The sequence shown here is derived from an EMBL/GenBank/DDBJ whole genome shotgun (WGS) entry which is preliminary data.</text>
</comment>
<dbReference type="AlphaFoldDB" id="A0A0Q0CVI6"/>
<accession>A0A0Q0CVI6</accession>